<dbReference type="PANTHER" id="PTHR12350:SF19">
    <property type="entry name" value="SET DOMAIN-CONTAINING PROTEIN"/>
    <property type="match status" value="1"/>
</dbReference>
<keyword evidence="6" id="KW-1185">Reference proteome</keyword>
<reference evidence="5" key="2">
    <citation type="submission" date="2020-08" db="EMBL/GenBank/DDBJ databases">
        <authorList>
            <person name="Chen M."/>
            <person name="Teng W."/>
            <person name="Zhao L."/>
            <person name="Hu C."/>
            <person name="Zhou Y."/>
            <person name="Han B."/>
            <person name="Song L."/>
            <person name="Shu W."/>
        </authorList>
    </citation>
    <scope>NUCLEOTIDE SEQUENCE</scope>
    <source>
        <strain evidence="5">FACHB-1375</strain>
    </source>
</reference>
<dbReference type="Proteomes" id="UP000641646">
    <property type="component" value="Unassembled WGS sequence"/>
</dbReference>
<comment type="caution">
    <text evidence="5">The sequence shown here is derived from an EMBL/GenBank/DDBJ whole genome shotgun (WGS) entry which is preliminary data.</text>
</comment>
<evidence type="ECO:0000313" key="6">
    <source>
        <dbReference type="Proteomes" id="UP000641646"/>
    </source>
</evidence>
<sequence length="150" mass="17286">MIAKIYENVIVKNTDKGLGVFAVRNFHKGEVVIIGRRVELLTERTLYSLQIDFNLHAELDAPGRLINHSCNPNTGIRNNQFGGYNFIALFDISEGEEITWDYETTEYVFISVFQCLCNSSNCRGRLRGFSFHPVEIRHKYGEFIADYLKI</sequence>
<accession>A0A926ZGD6</accession>
<protein>
    <submittedName>
        <fullName evidence="5">SET domain-containing protein-lysine N-methyltransferase</fullName>
    </submittedName>
</protein>
<dbReference type="InterPro" id="IPR001214">
    <property type="entry name" value="SET_dom"/>
</dbReference>
<dbReference type="PROSITE" id="PS50280">
    <property type="entry name" value="SET"/>
    <property type="match status" value="1"/>
</dbReference>
<organism evidence="5 6">
    <name type="scientific">Aerosakkonema funiforme FACHB-1375</name>
    <dbReference type="NCBI Taxonomy" id="2949571"/>
    <lineage>
        <taxon>Bacteria</taxon>
        <taxon>Bacillati</taxon>
        <taxon>Cyanobacteriota</taxon>
        <taxon>Cyanophyceae</taxon>
        <taxon>Oscillatoriophycideae</taxon>
        <taxon>Aerosakkonematales</taxon>
        <taxon>Aerosakkonemataceae</taxon>
        <taxon>Aerosakkonema</taxon>
    </lineage>
</organism>
<dbReference type="Pfam" id="PF00856">
    <property type="entry name" value="SET"/>
    <property type="match status" value="1"/>
</dbReference>
<proteinExistence type="predicted"/>
<dbReference type="RefSeq" id="WP_190461077.1">
    <property type="nucleotide sequence ID" value="NZ_JACJPW010000001.1"/>
</dbReference>
<evidence type="ECO:0000259" key="4">
    <source>
        <dbReference type="PROSITE" id="PS50868"/>
    </source>
</evidence>
<dbReference type="Gene3D" id="2.170.270.10">
    <property type="entry name" value="SET domain"/>
    <property type="match status" value="1"/>
</dbReference>
<name>A0A926ZGD6_9CYAN</name>
<evidence type="ECO:0000256" key="2">
    <source>
        <dbReference type="ARBA" id="ARBA00022691"/>
    </source>
</evidence>
<dbReference type="InterPro" id="IPR046341">
    <property type="entry name" value="SET_dom_sf"/>
</dbReference>
<dbReference type="PANTHER" id="PTHR12350">
    <property type="entry name" value="HISTONE-LYSINE N-METHYLTRANSFERASE-RELATED"/>
    <property type="match status" value="1"/>
</dbReference>
<dbReference type="PROSITE" id="PS50868">
    <property type="entry name" value="POST_SET"/>
    <property type="match status" value="1"/>
</dbReference>
<dbReference type="GO" id="GO:0016740">
    <property type="term" value="F:transferase activity"/>
    <property type="evidence" value="ECO:0007669"/>
    <property type="project" value="UniProtKB-KW"/>
</dbReference>
<evidence type="ECO:0000313" key="5">
    <source>
        <dbReference type="EMBL" id="MBD2179676.1"/>
    </source>
</evidence>
<reference evidence="5" key="1">
    <citation type="journal article" date="2015" name="ISME J.">
        <title>Draft Genome Sequence of Streptomyces incarnatus NRRL8089, which Produces the Nucleoside Antibiotic Sinefungin.</title>
        <authorList>
            <person name="Oshima K."/>
            <person name="Hattori M."/>
            <person name="Shimizu H."/>
            <person name="Fukuda K."/>
            <person name="Nemoto M."/>
            <person name="Inagaki K."/>
            <person name="Tamura T."/>
        </authorList>
    </citation>
    <scope>NUCLEOTIDE SEQUENCE</scope>
    <source>
        <strain evidence="5">FACHB-1375</strain>
    </source>
</reference>
<dbReference type="EMBL" id="JACJPW010000001">
    <property type="protein sequence ID" value="MBD2179676.1"/>
    <property type="molecule type" value="Genomic_DNA"/>
</dbReference>
<dbReference type="SMART" id="SM00317">
    <property type="entry name" value="SET"/>
    <property type="match status" value="1"/>
</dbReference>
<keyword evidence="2" id="KW-0949">S-adenosyl-L-methionine</keyword>
<dbReference type="InterPro" id="IPR053201">
    <property type="entry name" value="Flavunoidine_N-MTase"/>
</dbReference>
<feature type="domain" description="SET" evidence="3">
    <location>
        <begin position="7"/>
        <end position="103"/>
    </location>
</feature>
<dbReference type="AlphaFoldDB" id="A0A926ZGD6"/>
<evidence type="ECO:0000259" key="3">
    <source>
        <dbReference type="PROSITE" id="PS50280"/>
    </source>
</evidence>
<evidence type="ECO:0000256" key="1">
    <source>
        <dbReference type="ARBA" id="ARBA00022679"/>
    </source>
</evidence>
<dbReference type="SUPFAM" id="SSF82199">
    <property type="entry name" value="SET domain"/>
    <property type="match status" value="1"/>
</dbReference>
<dbReference type="InterPro" id="IPR003616">
    <property type="entry name" value="Post-SET_dom"/>
</dbReference>
<keyword evidence="1" id="KW-0808">Transferase</keyword>
<feature type="domain" description="Post-SET" evidence="4">
    <location>
        <begin position="111"/>
        <end position="127"/>
    </location>
</feature>
<gene>
    <name evidence="5" type="ORF">H6G03_00880</name>
</gene>